<dbReference type="GO" id="GO:0003677">
    <property type="term" value="F:DNA binding"/>
    <property type="evidence" value="ECO:0007669"/>
    <property type="project" value="UniProtKB-KW"/>
</dbReference>
<dbReference type="Pfam" id="PF00125">
    <property type="entry name" value="Histone"/>
    <property type="match status" value="1"/>
</dbReference>
<dbReference type="HOGENOM" id="CLU_078295_3_1_1"/>
<dbReference type="Proteomes" id="UP000014760">
    <property type="component" value="Unassembled WGS sequence"/>
</dbReference>
<reference evidence="10 12" key="2">
    <citation type="journal article" date="2013" name="Nature">
        <title>Insights into bilaterian evolution from three spiralian genomes.</title>
        <authorList>
            <person name="Simakov O."/>
            <person name="Marletaz F."/>
            <person name="Cho S.J."/>
            <person name="Edsinger-Gonzales E."/>
            <person name="Havlak P."/>
            <person name="Hellsten U."/>
            <person name="Kuo D.H."/>
            <person name="Larsson T."/>
            <person name="Lv J."/>
            <person name="Arendt D."/>
            <person name="Savage R."/>
            <person name="Osoegawa K."/>
            <person name="de Jong P."/>
            <person name="Grimwood J."/>
            <person name="Chapman J.A."/>
            <person name="Shapiro H."/>
            <person name="Aerts A."/>
            <person name="Otillar R.P."/>
            <person name="Terry A.Y."/>
            <person name="Boore J.L."/>
            <person name="Grigoriev I.V."/>
            <person name="Lindberg D.R."/>
            <person name="Seaver E.C."/>
            <person name="Weisblat D.A."/>
            <person name="Putnam N.H."/>
            <person name="Rokhsar D.S."/>
        </authorList>
    </citation>
    <scope>NUCLEOTIDE SEQUENCE</scope>
    <source>
        <strain evidence="10 12">I ESC-2004</strain>
    </source>
</reference>
<feature type="compositionally biased region" description="Basic residues" evidence="8">
    <location>
        <begin position="54"/>
        <end position="64"/>
    </location>
</feature>
<dbReference type="PANTHER" id="PTHR45810:SF17">
    <property type="entry name" value="HISTONE H3-LIKE CENTROMERIC PROTEIN A"/>
    <property type="match status" value="1"/>
</dbReference>
<evidence type="ECO:0000313" key="10">
    <source>
        <dbReference type="EMBL" id="ELU13949.1"/>
    </source>
</evidence>
<feature type="compositionally biased region" description="Polar residues" evidence="8">
    <location>
        <begin position="40"/>
        <end position="50"/>
    </location>
</feature>
<reference evidence="11" key="3">
    <citation type="submission" date="2015-06" db="UniProtKB">
        <authorList>
            <consortium name="EnsemblMetazoa"/>
        </authorList>
    </citation>
    <scope>IDENTIFICATION</scope>
</reference>
<dbReference type="EnsemblMetazoa" id="CapteT174168">
    <property type="protein sequence ID" value="CapteP174168"/>
    <property type="gene ID" value="CapteG174168"/>
</dbReference>
<keyword evidence="5" id="KW-0238">DNA-binding</keyword>
<dbReference type="SMART" id="SM00428">
    <property type="entry name" value="H3"/>
    <property type="match status" value="1"/>
</dbReference>
<dbReference type="Gene3D" id="1.10.20.10">
    <property type="entry name" value="Histone, subunit A"/>
    <property type="match status" value="1"/>
</dbReference>
<dbReference type="GO" id="GO:0030527">
    <property type="term" value="F:structural constituent of chromatin"/>
    <property type="evidence" value="ECO:0007669"/>
    <property type="project" value="InterPro"/>
</dbReference>
<gene>
    <name evidence="10" type="ORF">CAPTEDRAFT_174168</name>
</gene>
<sequence length="171" mass="19399">MVRGTSTPRRRSGFPNPHAGRSAAQWTSPNVSDVNNNSDGSEANRSQPLSGASKRAHAAVKKPKPFQAPNSPRKRKRYRPGTKALMEIRRFQKSTDLLLRRMPFARLVREIAMHFGDYRWESMALMALQEASESYLVHLFSDTNLCAIHAKRVTIMPSDMQLARRIRGIQI</sequence>
<dbReference type="PROSITE" id="PS00959">
    <property type="entry name" value="HISTONE_H3_2"/>
    <property type="match status" value="1"/>
</dbReference>
<dbReference type="EMBL" id="KB294881">
    <property type="protein sequence ID" value="ELU13949.1"/>
    <property type="molecule type" value="Genomic_DNA"/>
</dbReference>
<evidence type="ECO:0000256" key="7">
    <source>
        <dbReference type="ARBA" id="ARBA00023269"/>
    </source>
</evidence>
<dbReference type="OrthoDB" id="842664at2759"/>
<keyword evidence="7" id="KW-0544">Nucleosome core</keyword>
<dbReference type="OMA" id="NKHPTIR"/>
<evidence type="ECO:0000313" key="11">
    <source>
        <dbReference type="EnsemblMetazoa" id="CapteP174168"/>
    </source>
</evidence>
<reference evidence="12" key="1">
    <citation type="submission" date="2012-12" db="EMBL/GenBank/DDBJ databases">
        <authorList>
            <person name="Hellsten U."/>
            <person name="Grimwood J."/>
            <person name="Chapman J.A."/>
            <person name="Shapiro H."/>
            <person name="Aerts A."/>
            <person name="Otillar R.P."/>
            <person name="Terry A.Y."/>
            <person name="Boore J.L."/>
            <person name="Simakov O."/>
            <person name="Marletaz F."/>
            <person name="Cho S.-J."/>
            <person name="Edsinger-Gonzales E."/>
            <person name="Havlak P."/>
            <person name="Kuo D.-H."/>
            <person name="Larsson T."/>
            <person name="Lv J."/>
            <person name="Arendt D."/>
            <person name="Savage R."/>
            <person name="Osoegawa K."/>
            <person name="de Jong P."/>
            <person name="Lindberg D.R."/>
            <person name="Seaver E.C."/>
            <person name="Weisblat D.A."/>
            <person name="Putnam N.H."/>
            <person name="Grigoriev I.V."/>
            <person name="Rokhsar D.S."/>
        </authorList>
    </citation>
    <scope>NUCLEOTIDE SEQUENCE</scope>
    <source>
        <strain evidence="12">I ESC-2004</strain>
    </source>
</reference>
<comment type="subcellular location">
    <subcellularLocation>
        <location evidence="2">Chromosome</location>
    </subcellularLocation>
    <subcellularLocation>
        <location evidence="1">Nucleus</location>
    </subcellularLocation>
</comment>
<protein>
    <recommendedName>
        <fullName evidence="9">Core Histone H2A/H2B/H3 domain-containing protein</fullName>
    </recommendedName>
</protein>
<feature type="compositionally biased region" description="Low complexity" evidence="8">
    <location>
        <begin position="30"/>
        <end position="39"/>
    </location>
</feature>
<dbReference type="EMBL" id="AMQN01004979">
    <property type="status" value="NOT_ANNOTATED_CDS"/>
    <property type="molecule type" value="Genomic_DNA"/>
</dbReference>
<evidence type="ECO:0000256" key="4">
    <source>
        <dbReference type="ARBA" id="ARBA00022454"/>
    </source>
</evidence>
<accession>R7V5T8</accession>
<keyword evidence="12" id="KW-1185">Reference proteome</keyword>
<dbReference type="GO" id="GO:0046982">
    <property type="term" value="F:protein heterodimerization activity"/>
    <property type="evidence" value="ECO:0007669"/>
    <property type="project" value="InterPro"/>
</dbReference>
<evidence type="ECO:0000256" key="8">
    <source>
        <dbReference type="SAM" id="MobiDB-lite"/>
    </source>
</evidence>
<feature type="domain" description="Core Histone H2A/H2B/H3" evidence="9">
    <location>
        <begin position="80"/>
        <end position="166"/>
    </location>
</feature>
<dbReference type="SUPFAM" id="SSF47113">
    <property type="entry name" value="Histone-fold"/>
    <property type="match status" value="1"/>
</dbReference>
<dbReference type="CDD" id="cd22911">
    <property type="entry name" value="HFD_H3"/>
    <property type="match status" value="1"/>
</dbReference>
<dbReference type="InterPro" id="IPR007125">
    <property type="entry name" value="H2A/H2B/H3"/>
</dbReference>
<dbReference type="STRING" id="283909.R7V5T8"/>
<keyword evidence="6" id="KW-0539">Nucleus</keyword>
<dbReference type="InterPro" id="IPR000164">
    <property type="entry name" value="Histone_H3/CENP-A"/>
</dbReference>
<evidence type="ECO:0000256" key="2">
    <source>
        <dbReference type="ARBA" id="ARBA00004286"/>
    </source>
</evidence>
<evidence type="ECO:0000256" key="3">
    <source>
        <dbReference type="ARBA" id="ARBA00010343"/>
    </source>
</evidence>
<organism evidence="10">
    <name type="scientific">Capitella teleta</name>
    <name type="common">Polychaete worm</name>
    <dbReference type="NCBI Taxonomy" id="283909"/>
    <lineage>
        <taxon>Eukaryota</taxon>
        <taxon>Metazoa</taxon>
        <taxon>Spiralia</taxon>
        <taxon>Lophotrochozoa</taxon>
        <taxon>Annelida</taxon>
        <taxon>Polychaeta</taxon>
        <taxon>Sedentaria</taxon>
        <taxon>Scolecida</taxon>
        <taxon>Capitellidae</taxon>
        <taxon>Capitella</taxon>
    </lineage>
</organism>
<evidence type="ECO:0000256" key="1">
    <source>
        <dbReference type="ARBA" id="ARBA00004123"/>
    </source>
</evidence>
<dbReference type="AlphaFoldDB" id="R7V5T8"/>
<name>R7V5T8_CAPTE</name>
<proteinExistence type="inferred from homology"/>
<dbReference type="FunFam" id="1.10.20.10:FF:000088">
    <property type="entry name" value="Histone H3-like centromeric protein CSE4"/>
    <property type="match status" value="1"/>
</dbReference>
<evidence type="ECO:0000313" key="12">
    <source>
        <dbReference type="Proteomes" id="UP000014760"/>
    </source>
</evidence>
<evidence type="ECO:0000256" key="5">
    <source>
        <dbReference type="ARBA" id="ARBA00023125"/>
    </source>
</evidence>
<feature type="region of interest" description="Disordered" evidence="8">
    <location>
        <begin position="1"/>
        <end position="79"/>
    </location>
</feature>
<dbReference type="GO" id="GO:0000786">
    <property type="term" value="C:nucleosome"/>
    <property type="evidence" value="ECO:0007669"/>
    <property type="project" value="UniProtKB-KW"/>
</dbReference>
<dbReference type="InterPro" id="IPR009072">
    <property type="entry name" value="Histone-fold"/>
</dbReference>
<evidence type="ECO:0000256" key="6">
    <source>
        <dbReference type="ARBA" id="ARBA00023242"/>
    </source>
</evidence>
<keyword evidence="4" id="KW-0158">Chromosome</keyword>
<dbReference type="PANTHER" id="PTHR45810">
    <property type="entry name" value="HISTONE H3.2"/>
    <property type="match status" value="1"/>
</dbReference>
<comment type="similarity">
    <text evidence="3">Belongs to the histone H3 family.</text>
</comment>
<evidence type="ECO:0000259" key="9">
    <source>
        <dbReference type="Pfam" id="PF00125"/>
    </source>
</evidence>
<dbReference type="GO" id="GO:0005634">
    <property type="term" value="C:nucleus"/>
    <property type="evidence" value="ECO:0007669"/>
    <property type="project" value="UniProtKB-SubCell"/>
</dbReference>